<proteinExistence type="predicted"/>
<feature type="compositionally biased region" description="Acidic residues" evidence="1">
    <location>
        <begin position="63"/>
        <end position="82"/>
    </location>
</feature>
<sequence length="132" mass="15105">MLLNLSSRPAFVLVSSDSRRRLVAYDGRHGCGARVTVFSSHSNVRFVKPSRRSRRDWQASVYVDDDDEDEEEDDEEEDDDESELLDLAFSEFDEFGGNHYSRKGELKLHSGVISDASGIQEKYVNWLQGDQQ</sequence>
<evidence type="ECO:0000313" key="2">
    <source>
        <dbReference type="EMBL" id="KAG0489088.1"/>
    </source>
</evidence>
<feature type="region of interest" description="Disordered" evidence="1">
    <location>
        <begin position="58"/>
        <end position="82"/>
    </location>
</feature>
<evidence type="ECO:0000313" key="3">
    <source>
        <dbReference type="Proteomes" id="UP000636800"/>
    </source>
</evidence>
<reference evidence="2 3" key="1">
    <citation type="journal article" date="2020" name="Nat. Food">
        <title>A phased Vanilla planifolia genome enables genetic improvement of flavour and production.</title>
        <authorList>
            <person name="Hasing T."/>
            <person name="Tang H."/>
            <person name="Brym M."/>
            <person name="Khazi F."/>
            <person name="Huang T."/>
            <person name="Chambers A.H."/>
        </authorList>
    </citation>
    <scope>NUCLEOTIDE SEQUENCE [LARGE SCALE GENOMIC DNA]</scope>
    <source>
        <tissue evidence="2">Leaf</tissue>
    </source>
</reference>
<dbReference type="OrthoDB" id="8300214at2759"/>
<evidence type="ECO:0000256" key="1">
    <source>
        <dbReference type="SAM" id="MobiDB-lite"/>
    </source>
</evidence>
<protein>
    <submittedName>
        <fullName evidence="2">Uncharacterized protein</fullName>
    </submittedName>
</protein>
<dbReference type="Proteomes" id="UP000636800">
    <property type="component" value="Chromosome 3"/>
</dbReference>
<name>A0A835RER0_VANPL</name>
<dbReference type="EMBL" id="JADCNL010000003">
    <property type="protein sequence ID" value="KAG0489088.1"/>
    <property type="molecule type" value="Genomic_DNA"/>
</dbReference>
<dbReference type="AlphaFoldDB" id="A0A835RER0"/>
<gene>
    <name evidence="2" type="ORF">HPP92_007899</name>
</gene>
<keyword evidence="3" id="KW-1185">Reference proteome</keyword>
<accession>A0A835RER0</accession>
<comment type="caution">
    <text evidence="2">The sequence shown here is derived from an EMBL/GenBank/DDBJ whole genome shotgun (WGS) entry which is preliminary data.</text>
</comment>
<organism evidence="2 3">
    <name type="scientific">Vanilla planifolia</name>
    <name type="common">Vanilla</name>
    <dbReference type="NCBI Taxonomy" id="51239"/>
    <lineage>
        <taxon>Eukaryota</taxon>
        <taxon>Viridiplantae</taxon>
        <taxon>Streptophyta</taxon>
        <taxon>Embryophyta</taxon>
        <taxon>Tracheophyta</taxon>
        <taxon>Spermatophyta</taxon>
        <taxon>Magnoliopsida</taxon>
        <taxon>Liliopsida</taxon>
        <taxon>Asparagales</taxon>
        <taxon>Orchidaceae</taxon>
        <taxon>Vanilloideae</taxon>
        <taxon>Vanilleae</taxon>
        <taxon>Vanilla</taxon>
    </lineage>
</organism>